<dbReference type="EMBL" id="BLAD01000080">
    <property type="protein sequence ID" value="GES04296.1"/>
    <property type="molecule type" value="Genomic_DNA"/>
</dbReference>
<organism evidence="1 2">
    <name type="scientific">Acrocarpospora corrugata</name>
    <dbReference type="NCBI Taxonomy" id="35763"/>
    <lineage>
        <taxon>Bacteria</taxon>
        <taxon>Bacillati</taxon>
        <taxon>Actinomycetota</taxon>
        <taxon>Actinomycetes</taxon>
        <taxon>Streptosporangiales</taxon>
        <taxon>Streptosporangiaceae</taxon>
        <taxon>Acrocarpospora</taxon>
    </lineage>
</organism>
<sequence length="104" mass="11842">MDALIRTGPRGKVMTSYHGPHVPSRPEPDAKALSWRPGIRWTDRERVRAHSCSCRGVVYEFVGAAGQYFIRRTTLTNGAMEETERMLAVRAEQMWADLFAGRVY</sequence>
<dbReference type="Proteomes" id="UP000334990">
    <property type="component" value="Unassembled WGS sequence"/>
</dbReference>
<name>A0A5M3W690_9ACTN</name>
<protein>
    <submittedName>
        <fullName evidence="1">Uncharacterized protein</fullName>
    </submittedName>
</protein>
<reference evidence="1 2" key="1">
    <citation type="submission" date="2019-10" db="EMBL/GenBank/DDBJ databases">
        <title>Whole genome shotgun sequence of Acrocarpospora corrugata NBRC 13972.</title>
        <authorList>
            <person name="Ichikawa N."/>
            <person name="Kimura A."/>
            <person name="Kitahashi Y."/>
            <person name="Komaki H."/>
            <person name="Oguchi A."/>
        </authorList>
    </citation>
    <scope>NUCLEOTIDE SEQUENCE [LARGE SCALE GENOMIC DNA]</scope>
    <source>
        <strain evidence="1 2">NBRC 13972</strain>
    </source>
</reference>
<evidence type="ECO:0000313" key="2">
    <source>
        <dbReference type="Proteomes" id="UP000334990"/>
    </source>
</evidence>
<keyword evidence="2" id="KW-1185">Reference proteome</keyword>
<proteinExistence type="predicted"/>
<dbReference type="AlphaFoldDB" id="A0A5M3W690"/>
<comment type="caution">
    <text evidence="1">The sequence shown here is derived from an EMBL/GenBank/DDBJ whole genome shotgun (WGS) entry which is preliminary data.</text>
</comment>
<evidence type="ECO:0000313" key="1">
    <source>
        <dbReference type="EMBL" id="GES04296.1"/>
    </source>
</evidence>
<gene>
    <name evidence="1" type="ORF">Acor_63640</name>
</gene>
<accession>A0A5M3W690</accession>